<feature type="transmembrane region" description="Helical" evidence="1">
    <location>
        <begin position="6"/>
        <end position="25"/>
    </location>
</feature>
<name>A0A839MZT4_9MICO</name>
<dbReference type="EMBL" id="JACHVQ010000001">
    <property type="protein sequence ID" value="MBB2890938.1"/>
    <property type="molecule type" value="Genomic_DNA"/>
</dbReference>
<evidence type="ECO:0000313" key="3">
    <source>
        <dbReference type="Proteomes" id="UP000559182"/>
    </source>
</evidence>
<keyword evidence="3" id="KW-1185">Reference proteome</keyword>
<reference evidence="2 3" key="1">
    <citation type="submission" date="2020-08" db="EMBL/GenBank/DDBJ databases">
        <title>Sequencing the genomes of 1000 actinobacteria strains.</title>
        <authorList>
            <person name="Klenk H.-P."/>
        </authorList>
    </citation>
    <scope>NUCLEOTIDE SEQUENCE [LARGE SCALE GENOMIC DNA]</scope>
    <source>
        <strain evidence="2 3">DSM 105369</strain>
    </source>
</reference>
<organism evidence="2 3">
    <name type="scientific">Flexivirga oryzae</name>
    <dbReference type="NCBI Taxonomy" id="1794944"/>
    <lineage>
        <taxon>Bacteria</taxon>
        <taxon>Bacillati</taxon>
        <taxon>Actinomycetota</taxon>
        <taxon>Actinomycetes</taxon>
        <taxon>Micrococcales</taxon>
        <taxon>Dermacoccaceae</taxon>
        <taxon>Flexivirga</taxon>
    </lineage>
</organism>
<gene>
    <name evidence="2" type="ORF">FHU39_000922</name>
</gene>
<evidence type="ECO:0000313" key="2">
    <source>
        <dbReference type="EMBL" id="MBB2890938.1"/>
    </source>
</evidence>
<dbReference type="AlphaFoldDB" id="A0A839MZT4"/>
<keyword evidence="1" id="KW-1133">Transmembrane helix</keyword>
<keyword evidence="1" id="KW-0472">Membrane</keyword>
<protein>
    <submittedName>
        <fullName evidence="2">Uncharacterized protein</fullName>
    </submittedName>
</protein>
<proteinExistence type="predicted"/>
<dbReference type="Proteomes" id="UP000559182">
    <property type="component" value="Unassembled WGS sequence"/>
</dbReference>
<accession>A0A839MZT4</accession>
<sequence>MEQLEALSFECTYLAFGAALFLGAVGQDALDLVLEVVLYGACFVCGEVVVGVFVERFDALLDLLDALGLLAAGGALLVAPDTDEVRVRGAVPVGVDRYDHPRLTLQAPQAGLQEVRVSTRFLAVVGSRAKNCLYAVEGVLGDERVVLPVVFDPVVDDFAEVVTVAQALVQVAPGEGLGRPLGTRQRGQSASFEFISHRDDSPVAGGVGLECPAHQGAALSIYLNVATFDTVQELALVDVAGRCAAVGAAGDGLLVASLLDFLGEVVGVELVDRSQDAVSEFASGSLVDVLHDGDELDPGRFDGERDHDVVGSVAC</sequence>
<comment type="caution">
    <text evidence="2">The sequence shown here is derived from an EMBL/GenBank/DDBJ whole genome shotgun (WGS) entry which is preliminary data.</text>
</comment>
<keyword evidence="1" id="KW-0812">Transmembrane</keyword>
<feature type="transmembrane region" description="Helical" evidence="1">
    <location>
        <begin position="32"/>
        <end position="54"/>
    </location>
</feature>
<evidence type="ECO:0000256" key="1">
    <source>
        <dbReference type="SAM" id="Phobius"/>
    </source>
</evidence>